<protein>
    <submittedName>
        <fullName evidence="6">Glutaredoxin-C10</fullName>
    </submittedName>
</protein>
<organism evidence="6 7">
    <name type="scientific">Zostera marina</name>
    <name type="common">Eelgrass</name>
    <dbReference type="NCBI Taxonomy" id="29655"/>
    <lineage>
        <taxon>Eukaryota</taxon>
        <taxon>Viridiplantae</taxon>
        <taxon>Streptophyta</taxon>
        <taxon>Embryophyta</taxon>
        <taxon>Tracheophyta</taxon>
        <taxon>Spermatophyta</taxon>
        <taxon>Magnoliopsida</taxon>
        <taxon>Liliopsida</taxon>
        <taxon>Zosteraceae</taxon>
        <taxon>Zostera</taxon>
    </lineage>
</organism>
<evidence type="ECO:0000313" key="7">
    <source>
        <dbReference type="Proteomes" id="UP000036987"/>
    </source>
</evidence>
<dbReference type="AlphaFoldDB" id="A0A0K9PA34"/>
<keyword evidence="7" id="KW-1185">Reference proteome</keyword>
<evidence type="ECO:0000313" key="6">
    <source>
        <dbReference type="EMBL" id="KMZ65943.1"/>
    </source>
</evidence>
<dbReference type="Proteomes" id="UP000036987">
    <property type="component" value="Unassembled WGS sequence"/>
</dbReference>
<feature type="domain" description="Glutaredoxin" evidence="5">
    <location>
        <begin position="22"/>
        <end position="73"/>
    </location>
</feature>
<dbReference type="PANTHER" id="PTHR10168">
    <property type="entry name" value="GLUTAREDOXIN"/>
    <property type="match status" value="1"/>
</dbReference>
<dbReference type="InterPro" id="IPR011905">
    <property type="entry name" value="GlrX-like_pln_2"/>
</dbReference>
<dbReference type="EMBL" id="LFYR01000994">
    <property type="protein sequence ID" value="KMZ65943.1"/>
    <property type="molecule type" value="Genomic_DNA"/>
</dbReference>
<accession>A0A0K9PA34</accession>
<name>A0A0K9PA34_ZOSMR</name>
<dbReference type="Pfam" id="PF00462">
    <property type="entry name" value="Glutaredoxin"/>
    <property type="match status" value="1"/>
</dbReference>
<dbReference type="Gene3D" id="3.40.30.10">
    <property type="entry name" value="Glutaredoxin"/>
    <property type="match status" value="1"/>
</dbReference>
<keyword evidence="4" id="KW-0676">Redox-active center</keyword>
<evidence type="ECO:0000256" key="2">
    <source>
        <dbReference type="ARBA" id="ARBA00007568"/>
    </source>
</evidence>
<dbReference type="InterPro" id="IPR036249">
    <property type="entry name" value="Thioredoxin-like_sf"/>
</dbReference>
<dbReference type="STRING" id="29655.A0A0K9PA34"/>
<sequence length="107" mass="11654">MRIEEEESPVKRVERMISENPVVVFSKPACFMCFAIKILLASIGVHPMVIDISSTDDLLMFNSSPTVFIGGEFKGGIETIVSLHVGGRLIPMLRDAGALPISMPSFS</sequence>
<dbReference type="SUPFAM" id="SSF52833">
    <property type="entry name" value="Thioredoxin-like"/>
    <property type="match status" value="1"/>
</dbReference>
<reference evidence="7" key="1">
    <citation type="journal article" date="2016" name="Nature">
        <title>The genome of the seagrass Zostera marina reveals angiosperm adaptation to the sea.</title>
        <authorList>
            <person name="Olsen J.L."/>
            <person name="Rouze P."/>
            <person name="Verhelst B."/>
            <person name="Lin Y.-C."/>
            <person name="Bayer T."/>
            <person name="Collen J."/>
            <person name="Dattolo E."/>
            <person name="De Paoli E."/>
            <person name="Dittami S."/>
            <person name="Maumus F."/>
            <person name="Michel G."/>
            <person name="Kersting A."/>
            <person name="Lauritano C."/>
            <person name="Lohaus R."/>
            <person name="Toepel M."/>
            <person name="Tonon T."/>
            <person name="Vanneste K."/>
            <person name="Amirebrahimi M."/>
            <person name="Brakel J."/>
            <person name="Bostroem C."/>
            <person name="Chovatia M."/>
            <person name="Grimwood J."/>
            <person name="Jenkins J.W."/>
            <person name="Jueterbock A."/>
            <person name="Mraz A."/>
            <person name="Stam W.T."/>
            <person name="Tice H."/>
            <person name="Bornberg-Bauer E."/>
            <person name="Green P.J."/>
            <person name="Pearson G.A."/>
            <person name="Procaccini G."/>
            <person name="Duarte C.M."/>
            <person name="Schmutz J."/>
            <person name="Reusch T.B.H."/>
            <person name="Van de Peer Y."/>
        </authorList>
    </citation>
    <scope>NUCLEOTIDE SEQUENCE [LARGE SCALE GENOMIC DNA]</scope>
    <source>
        <strain evidence="7">cv. Finnish</strain>
    </source>
</reference>
<comment type="caution">
    <text evidence="6">The sequence shown here is derived from an EMBL/GenBank/DDBJ whole genome shotgun (WGS) entry which is preliminary data.</text>
</comment>
<proteinExistence type="inferred from homology"/>
<dbReference type="PROSITE" id="PS51354">
    <property type="entry name" value="GLUTAREDOXIN_2"/>
    <property type="match status" value="1"/>
</dbReference>
<comment type="similarity">
    <text evidence="2">Belongs to the glutaredoxin family. CC-type subfamily.</text>
</comment>
<evidence type="ECO:0000259" key="5">
    <source>
        <dbReference type="Pfam" id="PF00462"/>
    </source>
</evidence>
<evidence type="ECO:0000256" key="3">
    <source>
        <dbReference type="ARBA" id="ARBA00022490"/>
    </source>
</evidence>
<evidence type="ECO:0000256" key="1">
    <source>
        <dbReference type="ARBA" id="ARBA00004496"/>
    </source>
</evidence>
<evidence type="ECO:0000256" key="4">
    <source>
        <dbReference type="ARBA" id="ARBA00023284"/>
    </source>
</evidence>
<keyword evidence="3" id="KW-0963">Cytoplasm</keyword>
<dbReference type="OrthoDB" id="418495at2759"/>
<gene>
    <name evidence="6" type="ORF">ZOSMA_304G00010</name>
</gene>
<comment type="subcellular location">
    <subcellularLocation>
        <location evidence="1">Cytoplasm</location>
    </subcellularLocation>
</comment>
<dbReference type="GO" id="GO:0005737">
    <property type="term" value="C:cytoplasm"/>
    <property type="evidence" value="ECO:0007669"/>
    <property type="project" value="UniProtKB-SubCell"/>
</dbReference>
<dbReference type="InterPro" id="IPR002109">
    <property type="entry name" value="Glutaredoxin"/>
</dbReference>